<accession>A0AAU8JIW5</accession>
<sequence>MQFTNIQDLFIKGSISHQINRIDWEKINTLSGSNLSAEDELMIKRIRHSVRRGWINVFS</sequence>
<organism evidence="1">
    <name type="scientific">Planktothricoides raciborskii GIHE-MW2</name>
    <dbReference type="NCBI Taxonomy" id="2792601"/>
    <lineage>
        <taxon>Bacteria</taxon>
        <taxon>Bacillati</taxon>
        <taxon>Cyanobacteriota</taxon>
        <taxon>Cyanophyceae</taxon>
        <taxon>Oscillatoriophycideae</taxon>
        <taxon>Oscillatoriales</taxon>
        <taxon>Oscillatoriaceae</taxon>
        <taxon>Planktothricoides</taxon>
    </lineage>
</organism>
<dbReference type="AlphaFoldDB" id="A0AAU8JIW5"/>
<proteinExistence type="predicted"/>
<gene>
    <name evidence="1" type="ORF">ABWT76_002101</name>
</gene>
<dbReference type="RefSeq" id="WP_054469371.1">
    <property type="nucleotide sequence ID" value="NZ_CP159837.1"/>
</dbReference>
<evidence type="ECO:0000313" key="1">
    <source>
        <dbReference type="EMBL" id="XCM39197.1"/>
    </source>
</evidence>
<dbReference type="EMBL" id="CP159837">
    <property type="protein sequence ID" value="XCM39197.1"/>
    <property type="molecule type" value="Genomic_DNA"/>
</dbReference>
<name>A0AAU8JIW5_9CYAN</name>
<reference evidence="1" key="1">
    <citation type="submission" date="2024-07" db="EMBL/GenBank/DDBJ databases">
        <authorList>
            <person name="Kim Y.J."/>
            <person name="Jeong J.Y."/>
        </authorList>
    </citation>
    <scope>NUCLEOTIDE SEQUENCE</scope>
    <source>
        <strain evidence="1">GIHE-MW2</strain>
    </source>
</reference>
<protein>
    <submittedName>
        <fullName evidence="1">Uncharacterized protein</fullName>
    </submittedName>
</protein>